<comment type="cofactor">
    <cofactor evidence="1">
        <name>Ca(2+)</name>
        <dbReference type="ChEBI" id="CHEBI:29108"/>
    </cofactor>
</comment>
<evidence type="ECO:0000313" key="7">
    <source>
        <dbReference type="Proteomes" id="UP000015101"/>
    </source>
</evidence>
<reference evidence="5 7" key="2">
    <citation type="journal article" date="2013" name="Nature">
        <title>Insights into bilaterian evolution from three spiralian genomes.</title>
        <authorList>
            <person name="Simakov O."/>
            <person name="Marletaz F."/>
            <person name="Cho S.J."/>
            <person name="Edsinger-Gonzales E."/>
            <person name="Havlak P."/>
            <person name="Hellsten U."/>
            <person name="Kuo D.H."/>
            <person name="Larsson T."/>
            <person name="Lv J."/>
            <person name="Arendt D."/>
            <person name="Savage R."/>
            <person name="Osoegawa K."/>
            <person name="de Jong P."/>
            <person name="Grimwood J."/>
            <person name="Chapman J.A."/>
            <person name="Shapiro H."/>
            <person name="Aerts A."/>
            <person name="Otillar R.P."/>
            <person name="Terry A.Y."/>
            <person name="Boore J.L."/>
            <person name="Grigoriev I.V."/>
            <person name="Lindberg D.R."/>
            <person name="Seaver E.C."/>
            <person name="Weisblat D.A."/>
            <person name="Putnam N.H."/>
            <person name="Rokhsar D.S."/>
        </authorList>
    </citation>
    <scope>NUCLEOTIDE SEQUENCE</scope>
</reference>
<proteinExistence type="predicted"/>
<dbReference type="EMBL" id="AMQM01007482">
    <property type="status" value="NOT_ANNOTATED_CDS"/>
    <property type="molecule type" value="Genomic_DNA"/>
</dbReference>
<dbReference type="RefSeq" id="XP_009028635.1">
    <property type="nucleotide sequence ID" value="XM_009030387.1"/>
</dbReference>
<dbReference type="InterPro" id="IPR040497">
    <property type="entry name" value="Glyco_transf_24"/>
</dbReference>
<comment type="catalytic activity">
    <reaction evidence="3">
        <text>N(4)-(alpha-D-Man-(1-&gt;2)-alpha-D-Man-(1-&gt;2)-alpha-D-Man-(1-&gt;3)-[alpha-D-Man-(1-&gt;2)-alpha-D-Man-(1-&gt;3)-[alpha-D-Man-(1-&gt;2)-alpha-D-Man-(1-&gt;6)]-alpha-D-Man-(1-&gt;6)]-beta-D-Man-(1-&gt;4)-beta-D-GlcNAc-(1-&gt;4)-beta-D-GlcNAc)-L-asparaginyl-[protein] (N-glucan mannose isomer 9A1,2,3B1,2,3) + UDP-alpha-D-glucose = N(4)-(alpha-D-Glc-(1-&gt;3)-alpha-D-Man-(1-&gt;2)-alpha-D-Man-(1-&gt;2)-alpha-D-Man-(1-&gt;3)-[alpha-D-Man-(1-&gt;2)-alpha-D-Man-(1-&gt;3)-[alpha-D-Man-(1-&gt;2)-alpha-D-Man-(1-&gt;6)]-alpha-D-Man-(1-&gt;6)]-beta-D-Man-(1-&gt;4)-beta-D-GlcNAc-(1-&gt;4)-beta-D-GlcNAc)-L-asparaginyl-[protein] + UDP + H(+)</text>
        <dbReference type="Rhea" id="RHEA:61304"/>
        <dbReference type="Rhea" id="RHEA-COMP:14356"/>
        <dbReference type="Rhea" id="RHEA-COMP:14357"/>
        <dbReference type="ChEBI" id="CHEBI:15378"/>
        <dbReference type="ChEBI" id="CHEBI:58223"/>
        <dbReference type="ChEBI" id="CHEBI:58885"/>
        <dbReference type="ChEBI" id="CHEBI:59080"/>
        <dbReference type="ChEBI" id="CHEBI:139493"/>
    </reaction>
</comment>
<dbReference type="eggNOG" id="KOG1879">
    <property type="taxonomic scope" value="Eukaryota"/>
</dbReference>
<reference evidence="7" key="1">
    <citation type="submission" date="2012-12" db="EMBL/GenBank/DDBJ databases">
        <authorList>
            <person name="Hellsten U."/>
            <person name="Grimwood J."/>
            <person name="Chapman J.A."/>
            <person name="Shapiro H."/>
            <person name="Aerts A."/>
            <person name="Otillar R.P."/>
            <person name="Terry A.Y."/>
            <person name="Boore J.L."/>
            <person name="Simakov O."/>
            <person name="Marletaz F."/>
            <person name="Cho S.-J."/>
            <person name="Edsinger-Gonzales E."/>
            <person name="Havlak P."/>
            <person name="Kuo D.-H."/>
            <person name="Larsson T."/>
            <person name="Lv J."/>
            <person name="Arendt D."/>
            <person name="Savage R."/>
            <person name="Osoegawa K."/>
            <person name="de Jong P."/>
            <person name="Lindberg D.R."/>
            <person name="Seaver E.C."/>
            <person name="Weisblat D.A."/>
            <person name="Putnam N.H."/>
            <person name="Grigoriev I.V."/>
            <person name="Rokhsar D.S."/>
        </authorList>
    </citation>
    <scope>NUCLEOTIDE SEQUENCE</scope>
</reference>
<dbReference type="GO" id="GO:0003980">
    <property type="term" value="F:UDP-glucose:glycoprotein glucosyltransferase activity"/>
    <property type="evidence" value="ECO:0007669"/>
    <property type="project" value="InterPro"/>
</dbReference>
<dbReference type="AlphaFoldDB" id="T1G791"/>
<dbReference type="EMBL" id="KB097628">
    <property type="protein sequence ID" value="ESN93209.1"/>
    <property type="molecule type" value="Genomic_DNA"/>
</dbReference>
<name>T1G791_HELRO</name>
<dbReference type="InParanoid" id="T1G791"/>
<dbReference type="PANTHER" id="PTHR11226">
    <property type="entry name" value="UDP-GLUCOSE GLYCOPROTEIN:GLUCOSYLTRANSFERASE"/>
    <property type="match status" value="1"/>
</dbReference>
<dbReference type="InterPro" id="IPR009448">
    <property type="entry name" value="UDP-g_GGtrans"/>
</dbReference>
<comment type="function">
    <text evidence="2">Recognizes glycoproteins with minor folding defects. Reglucosylates single N-glycans near the misfolded part of the protein, thus providing quality control for protein folding in the endoplasmic reticulum. Reglucosylated proteins are recognized by calreticulin for recycling to the endoplasmic reticulum and refolding or degradation.</text>
</comment>
<protein>
    <recommendedName>
        <fullName evidence="4">Glucosyltransferase 24 catalytic domain-containing protein</fullName>
    </recommendedName>
</protein>
<dbReference type="EnsemblMetazoa" id="HelroT89139">
    <property type="protein sequence ID" value="HelroP89139"/>
    <property type="gene ID" value="HelroG89139"/>
</dbReference>
<dbReference type="Pfam" id="PF18404">
    <property type="entry name" value="Glyco_transf_24"/>
    <property type="match status" value="1"/>
</dbReference>
<evidence type="ECO:0000256" key="3">
    <source>
        <dbReference type="ARBA" id="ARBA00048456"/>
    </source>
</evidence>
<keyword evidence="7" id="KW-1185">Reference proteome</keyword>
<evidence type="ECO:0000256" key="1">
    <source>
        <dbReference type="ARBA" id="ARBA00001913"/>
    </source>
</evidence>
<dbReference type="OMA" id="AWCDDES"/>
<dbReference type="SUPFAM" id="SSF53448">
    <property type="entry name" value="Nucleotide-diphospho-sugar transferases"/>
    <property type="match status" value="1"/>
</dbReference>
<feature type="domain" description="Glucosyltransferase 24 catalytic" evidence="4">
    <location>
        <begin position="1"/>
        <end position="66"/>
    </location>
</feature>
<dbReference type="HOGENOM" id="CLU_157693_1_0_1"/>
<dbReference type="InterPro" id="IPR029044">
    <property type="entry name" value="Nucleotide-diphossugar_trans"/>
</dbReference>
<accession>T1G791</accession>
<gene>
    <name evidence="6" type="primary">20216938</name>
    <name evidence="5" type="ORF">HELRODRAFT_89139</name>
</gene>
<dbReference type="Proteomes" id="UP000015101">
    <property type="component" value="Unassembled WGS sequence"/>
</dbReference>
<sequence length="88" mass="10408">QDLPNNMIHQVAIKSLPQEWLWCVTWCSNEEKSKAKTIDLCNNPKTKEPKLEAAMRIVDEWKSYDEIKRLWDSVYSQNETDSEQKHEG</sequence>
<dbReference type="OrthoDB" id="27683at2759"/>
<dbReference type="CTD" id="20216938"/>
<evidence type="ECO:0000313" key="5">
    <source>
        <dbReference type="EMBL" id="ESN93209.1"/>
    </source>
</evidence>
<evidence type="ECO:0000313" key="6">
    <source>
        <dbReference type="EnsemblMetazoa" id="HelroP89139"/>
    </source>
</evidence>
<dbReference type="STRING" id="6412.T1G791"/>
<reference evidence="6" key="3">
    <citation type="submission" date="2015-06" db="UniProtKB">
        <authorList>
            <consortium name="EnsemblMetazoa"/>
        </authorList>
    </citation>
    <scope>IDENTIFICATION</scope>
</reference>
<organism evidence="6 7">
    <name type="scientific">Helobdella robusta</name>
    <name type="common">Californian leech</name>
    <dbReference type="NCBI Taxonomy" id="6412"/>
    <lineage>
        <taxon>Eukaryota</taxon>
        <taxon>Metazoa</taxon>
        <taxon>Spiralia</taxon>
        <taxon>Lophotrochozoa</taxon>
        <taxon>Annelida</taxon>
        <taxon>Clitellata</taxon>
        <taxon>Hirudinea</taxon>
        <taxon>Rhynchobdellida</taxon>
        <taxon>Glossiphoniidae</taxon>
        <taxon>Helobdella</taxon>
    </lineage>
</organism>
<evidence type="ECO:0000256" key="2">
    <source>
        <dbReference type="ARBA" id="ARBA00045874"/>
    </source>
</evidence>
<evidence type="ECO:0000259" key="4">
    <source>
        <dbReference type="Pfam" id="PF18404"/>
    </source>
</evidence>
<dbReference type="KEGG" id="hro:HELRODRAFT_89139"/>
<dbReference type="PANTHER" id="PTHR11226:SF0">
    <property type="entry name" value="UDP-GLUCOSE:GLYCOPROTEIN GLUCOSYLTRANSFERASE"/>
    <property type="match status" value="1"/>
</dbReference>
<dbReference type="GeneID" id="20216938"/>